<dbReference type="GO" id="GO:0009086">
    <property type="term" value="P:methionine biosynthetic process"/>
    <property type="evidence" value="ECO:0007669"/>
    <property type="project" value="TreeGrafter"/>
</dbReference>
<dbReference type="AlphaFoldDB" id="A0A833E4J1"/>
<evidence type="ECO:0000256" key="4">
    <source>
        <dbReference type="PIRSR" id="PIRSR000148-1"/>
    </source>
</evidence>
<dbReference type="Proteomes" id="UP000649326">
    <property type="component" value="Unassembled WGS sequence"/>
</dbReference>
<dbReference type="GO" id="GO:0004073">
    <property type="term" value="F:aspartate-semialdehyde dehydrogenase activity"/>
    <property type="evidence" value="ECO:0007669"/>
    <property type="project" value="UniProtKB-EC"/>
</dbReference>
<keyword evidence="3 7" id="KW-0560">Oxidoreductase</keyword>
<dbReference type="SMART" id="SM00859">
    <property type="entry name" value="Semialdhyde_dh"/>
    <property type="match status" value="1"/>
</dbReference>
<dbReference type="Pfam" id="PF01118">
    <property type="entry name" value="Semialdhyde_dh"/>
    <property type="match status" value="1"/>
</dbReference>
<accession>A0A833E4J1</accession>
<dbReference type="SUPFAM" id="SSF55347">
    <property type="entry name" value="Glyceraldehyde-3-phosphate dehydrogenase-like, C-terminal domain"/>
    <property type="match status" value="1"/>
</dbReference>
<evidence type="ECO:0000256" key="2">
    <source>
        <dbReference type="ARBA" id="ARBA00022857"/>
    </source>
</evidence>
<organism evidence="7 8">
    <name type="scientific">Thermococcus paralvinellae</name>
    <dbReference type="NCBI Taxonomy" id="582419"/>
    <lineage>
        <taxon>Archaea</taxon>
        <taxon>Methanobacteriati</taxon>
        <taxon>Methanobacteriota</taxon>
        <taxon>Thermococci</taxon>
        <taxon>Thermococcales</taxon>
        <taxon>Thermococcaceae</taxon>
        <taxon>Thermococcus</taxon>
    </lineage>
</organism>
<dbReference type="EMBL" id="DQUG01000179">
    <property type="protein sequence ID" value="HIP75375.1"/>
    <property type="molecule type" value="Genomic_DNA"/>
</dbReference>
<dbReference type="GO" id="GO:0046983">
    <property type="term" value="F:protein dimerization activity"/>
    <property type="evidence" value="ECO:0007669"/>
    <property type="project" value="InterPro"/>
</dbReference>
<dbReference type="Proteomes" id="UP000653692">
    <property type="component" value="Unassembled WGS sequence"/>
</dbReference>
<gene>
    <name evidence="7" type="primary">asd</name>
    <name evidence="6" type="ORF">EYH13_04470</name>
    <name evidence="7" type="ORF">EYH24_07190</name>
</gene>
<keyword evidence="2" id="KW-0521">NADP</keyword>
<comment type="caution">
    <text evidence="7">The sequence shown here is derived from an EMBL/GenBank/DDBJ whole genome shotgun (WGS) entry which is preliminary data.</text>
</comment>
<feature type="active site" description="Proton acceptor" evidence="4">
    <location>
        <position position="235"/>
    </location>
</feature>
<dbReference type="CDD" id="cd02315">
    <property type="entry name" value="ScASADH_like_N"/>
    <property type="match status" value="1"/>
</dbReference>
<dbReference type="InterPro" id="IPR051823">
    <property type="entry name" value="ASADH-related"/>
</dbReference>
<dbReference type="CDD" id="cd18130">
    <property type="entry name" value="ASADH_C_arch_fung_like"/>
    <property type="match status" value="1"/>
</dbReference>
<evidence type="ECO:0000313" key="7">
    <source>
        <dbReference type="EMBL" id="HIP89679.1"/>
    </source>
</evidence>
<dbReference type="GO" id="GO:0051287">
    <property type="term" value="F:NAD binding"/>
    <property type="evidence" value="ECO:0007669"/>
    <property type="project" value="InterPro"/>
</dbReference>
<evidence type="ECO:0000313" key="6">
    <source>
        <dbReference type="EMBL" id="HIP75375.1"/>
    </source>
</evidence>
<dbReference type="GO" id="GO:0009088">
    <property type="term" value="P:threonine biosynthetic process"/>
    <property type="evidence" value="ECO:0007669"/>
    <property type="project" value="UniProtKB-ARBA"/>
</dbReference>
<comment type="similarity">
    <text evidence="1">Belongs to the aspartate-semialdehyde dehydrogenase family.</text>
</comment>
<dbReference type="NCBIfam" id="TIGR00978">
    <property type="entry name" value="asd_EA"/>
    <property type="match status" value="1"/>
</dbReference>
<name>A0A833E4J1_9EURY</name>
<feature type="domain" description="Semialdehyde dehydrogenase NAD-binding" evidence="5">
    <location>
        <begin position="2"/>
        <end position="124"/>
    </location>
</feature>
<dbReference type="Gene3D" id="3.40.50.720">
    <property type="entry name" value="NAD(P)-binding Rossmann-like Domain"/>
    <property type="match status" value="1"/>
</dbReference>
<dbReference type="GO" id="GO:0050661">
    <property type="term" value="F:NADP binding"/>
    <property type="evidence" value="ECO:0007669"/>
    <property type="project" value="InterPro"/>
</dbReference>
<dbReference type="InterPro" id="IPR000534">
    <property type="entry name" value="Semialdehyde_DH_NAD-bd"/>
</dbReference>
<feature type="active site" description="Acyl-thioester intermediate" evidence="4">
    <location>
        <position position="143"/>
    </location>
</feature>
<dbReference type="EC" id="1.2.1.11" evidence="7"/>
<evidence type="ECO:0000256" key="3">
    <source>
        <dbReference type="ARBA" id="ARBA00023002"/>
    </source>
</evidence>
<dbReference type="Pfam" id="PF02774">
    <property type="entry name" value="Semialdhyde_dhC"/>
    <property type="match status" value="1"/>
</dbReference>
<evidence type="ECO:0000256" key="1">
    <source>
        <dbReference type="ARBA" id="ARBA00010584"/>
    </source>
</evidence>
<dbReference type="InterPro" id="IPR036291">
    <property type="entry name" value="NAD(P)-bd_dom_sf"/>
</dbReference>
<dbReference type="Gene3D" id="3.30.360.10">
    <property type="entry name" value="Dihydrodipicolinate Reductase, domain 2"/>
    <property type="match status" value="1"/>
</dbReference>
<dbReference type="PANTHER" id="PTHR46718">
    <property type="entry name" value="ASPARTATE-SEMIALDEHYDE DEHYDROGENASE"/>
    <property type="match status" value="1"/>
</dbReference>
<dbReference type="PIRSF" id="PIRSF000148">
    <property type="entry name" value="ASA_dh"/>
    <property type="match status" value="1"/>
</dbReference>
<proteinExistence type="inferred from homology"/>
<evidence type="ECO:0000259" key="5">
    <source>
        <dbReference type="SMART" id="SM00859"/>
    </source>
</evidence>
<dbReference type="EMBL" id="DQUR01000242">
    <property type="protein sequence ID" value="HIP89679.1"/>
    <property type="molecule type" value="Genomic_DNA"/>
</dbReference>
<sequence length="337" mass="37677">MEVAILGATGLVGQTFVKLLEDHPWFEIKHLIASEKSKGKRFKEVATWNVSDEIGEIKIESLDDFLKSPDVDLVFSALPSSVAKEVEEKLAKKVPIFSNASSHRYEEDVPILVPEVNGDHLGLIEVQREKRNWEGFIVTNPNCSTAILVLSLKALEQFEIKSVNVATMQAISGAGFSGVSAMQIFDNIIPYIEKEEWKIENESRKILGKLEGNKIIPANFEITALTTRVPVLHGHTESVFIEFEEDAEAEELKETLEKFNPLEKLNLPTAERPIAYKEIPQLRFHRDLGIGMTVVVGRLEKVKAKKFKYITLGHNLVRGAAGGSILNAELAYKRGFL</sequence>
<protein>
    <submittedName>
        <fullName evidence="7">Aspartate-semialdehyde dehydrogenase</fullName>
        <ecNumber evidence="7">1.2.1.11</ecNumber>
    </submittedName>
</protein>
<evidence type="ECO:0000313" key="8">
    <source>
        <dbReference type="Proteomes" id="UP000653692"/>
    </source>
</evidence>
<dbReference type="SUPFAM" id="SSF51735">
    <property type="entry name" value="NAD(P)-binding Rossmann-fold domains"/>
    <property type="match status" value="1"/>
</dbReference>
<dbReference type="InterPro" id="IPR012280">
    <property type="entry name" value="Semialdhyde_DH_dimer_dom"/>
</dbReference>
<reference evidence="7" key="1">
    <citation type="journal article" date="2020" name="ISME J.">
        <title>Gammaproteobacteria mediating utilization of methyl-, sulfur- and petroleum organic compounds in deep ocean hydrothermal plumes.</title>
        <authorList>
            <person name="Zhou Z."/>
            <person name="Liu Y."/>
            <person name="Pan J."/>
            <person name="Cron B.R."/>
            <person name="Toner B.M."/>
            <person name="Anantharaman K."/>
            <person name="Breier J.A."/>
            <person name="Dick G.J."/>
            <person name="Li M."/>
        </authorList>
    </citation>
    <scope>NUCLEOTIDE SEQUENCE</scope>
    <source>
        <strain evidence="6">SZUA-1451</strain>
        <strain evidence="7">SZUA-1476</strain>
    </source>
</reference>
<dbReference type="PANTHER" id="PTHR46718:SF1">
    <property type="entry name" value="ASPARTATE-SEMIALDEHYDE DEHYDROGENASE"/>
    <property type="match status" value="1"/>
</dbReference>
<dbReference type="NCBIfam" id="NF006416">
    <property type="entry name" value="PRK08664.1"/>
    <property type="match status" value="1"/>
</dbReference>
<dbReference type="InterPro" id="IPR005676">
    <property type="entry name" value="Asp_semi-ald_DH_pep-lack"/>
</dbReference>